<dbReference type="CDD" id="cd00408">
    <property type="entry name" value="DHDPS-like"/>
    <property type="match status" value="1"/>
</dbReference>
<geneLocation type="plasmid" evidence="6 7">
    <name>AZOBR_p4</name>
</geneLocation>
<evidence type="ECO:0000256" key="3">
    <source>
        <dbReference type="PIRNR" id="PIRNR001365"/>
    </source>
</evidence>
<evidence type="ECO:0000256" key="4">
    <source>
        <dbReference type="PIRSR" id="PIRSR001365-2"/>
    </source>
</evidence>
<evidence type="ECO:0000256" key="1">
    <source>
        <dbReference type="ARBA" id="ARBA00007592"/>
    </source>
</evidence>
<comment type="similarity">
    <text evidence="1 3">Belongs to the DapA family.</text>
</comment>
<evidence type="ECO:0000256" key="5">
    <source>
        <dbReference type="SAM" id="MobiDB-lite"/>
    </source>
</evidence>
<keyword evidence="2 3" id="KW-0456">Lyase</keyword>
<evidence type="ECO:0000313" key="6">
    <source>
        <dbReference type="EMBL" id="CCD03447.1"/>
    </source>
</evidence>
<dbReference type="PANTHER" id="PTHR12128">
    <property type="entry name" value="DIHYDRODIPICOLINATE SYNTHASE"/>
    <property type="match status" value="1"/>
</dbReference>
<dbReference type="EC" id="4.2.1.52" evidence="6"/>
<dbReference type="KEGG" id="abs:AZOBR_p440160"/>
<evidence type="ECO:0000313" key="7">
    <source>
        <dbReference type="Proteomes" id="UP000007319"/>
    </source>
</evidence>
<feature type="binding site" evidence="4">
    <location>
        <position position="215"/>
    </location>
    <ligand>
        <name>pyruvate</name>
        <dbReference type="ChEBI" id="CHEBI:15361"/>
    </ligand>
</feature>
<proteinExistence type="inferred from homology"/>
<name>A0A9P1K0U4_9PROT</name>
<dbReference type="InterPro" id="IPR002220">
    <property type="entry name" value="DapA-like"/>
</dbReference>
<reference evidence="6 7" key="1">
    <citation type="journal article" date="2011" name="PLoS Genet.">
        <title>Azospirillum genomes reveal transition of bacteria from aquatic to terrestrial environments.</title>
        <authorList>
            <person name="Wisniewski-Dye F."/>
            <person name="Borziak K."/>
            <person name="Khalsa-Moyers G."/>
            <person name="Alexandre G."/>
            <person name="Sukharnikov L.O."/>
            <person name="Wuichet K."/>
            <person name="Hurst G.B."/>
            <person name="McDonald W.H."/>
            <person name="Robertson J.S."/>
            <person name="Barbe V."/>
            <person name="Calteau A."/>
            <person name="Rouy Z."/>
            <person name="Mangenot S."/>
            <person name="Prigent-Combaret C."/>
            <person name="Normand P."/>
            <person name="Boyer M."/>
            <person name="Siguier P."/>
            <person name="Dessaux Y."/>
            <person name="Elmerich C."/>
            <person name="Condemine G."/>
            <person name="Krishnen G."/>
            <person name="Kennedy I."/>
            <person name="Paterson A.H."/>
            <person name="Gonzalez V."/>
            <person name="Mavingui P."/>
            <person name="Zhulin I.B."/>
        </authorList>
    </citation>
    <scope>NUCLEOTIDE SEQUENCE [LARGE SCALE GENOMIC DNA]</scope>
    <source>
        <strain evidence="6 7">Sp245</strain>
    </source>
</reference>
<dbReference type="GO" id="GO:0008840">
    <property type="term" value="F:4-hydroxy-tetrahydrodipicolinate synthase activity"/>
    <property type="evidence" value="ECO:0007669"/>
    <property type="project" value="TreeGrafter"/>
</dbReference>
<dbReference type="PANTHER" id="PTHR12128:SF66">
    <property type="entry name" value="4-HYDROXY-2-OXOGLUTARATE ALDOLASE, MITOCHONDRIAL"/>
    <property type="match status" value="1"/>
</dbReference>
<dbReference type="Pfam" id="PF00701">
    <property type="entry name" value="DHDPS"/>
    <property type="match status" value="1"/>
</dbReference>
<dbReference type="EMBL" id="HE577331">
    <property type="protein sequence ID" value="CCD03447.1"/>
    <property type="molecule type" value="Genomic_DNA"/>
</dbReference>
<dbReference type="Gene3D" id="3.20.20.70">
    <property type="entry name" value="Aldolase class I"/>
    <property type="match status" value="1"/>
</dbReference>
<gene>
    <name evidence="6" type="ORF">AZOBR_p440160</name>
</gene>
<accession>A0A9P1K0U4</accession>
<keyword evidence="6" id="KW-0614">Plasmid</keyword>
<dbReference type="InterPro" id="IPR013785">
    <property type="entry name" value="Aldolase_TIM"/>
</dbReference>
<dbReference type="SUPFAM" id="SSF51569">
    <property type="entry name" value="Aldolase"/>
    <property type="match status" value="1"/>
</dbReference>
<sequence>MDPSARPYRGVFPVVPTIFTETGDLDLAGQTRCVDFMIDAGSDGLCILANFSEQFVLTDAERELLMETILGHVAGRVPVIVTTTHFSTAACAARSRRAQELGAAMVMVMPPYHGATIRVPEAGITAFFQRVSDAIDIPIMIQDAPVSGTALSAELLARMAREIANVAYFKIEVPQAAAKLRRLIELGGDAIEGPWDGEEAITLLADLDAGATGAMTGGGYPDGIRQIVDSFLAGDREAAVAAYGRWLPLINHENRQCGLATAKILMKEGGIIACDAVRHPLADPHPAKPRRPARRRPPPRPAGPALGALRTAPPLAKPGDP</sequence>
<organism evidence="6 7">
    <name type="scientific">Azospirillum baldaniorum</name>
    <dbReference type="NCBI Taxonomy" id="1064539"/>
    <lineage>
        <taxon>Bacteria</taxon>
        <taxon>Pseudomonadati</taxon>
        <taxon>Pseudomonadota</taxon>
        <taxon>Alphaproteobacteria</taxon>
        <taxon>Rhodospirillales</taxon>
        <taxon>Azospirillaceae</taxon>
        <taxon>Azospirillum</taxon>
    </lineage>
</organism>
<protein>
    <submittedName>
        <fullName evidence="6">Dihydrodipicolinate synthase</fullName>
        <ecNumber evidence="6">4.2.1.52</ecNumber>
    </submittedName>
</protein>
<feature type="region of interest" description="Disordered" evidence="5">
    <location>
        <begin position="280"/>
        <end position="321"/>
    </location>
</feature>
<dbReference type="Proteomes" id="UP000007319">
    <property type="component" value="Plasmid AZOBR_p4"/>
</dbReference>
<dbReference type="GO" id="GO:0005829">
    <property type="term" value="C:cytosol"/>
    <property type="evidence" value="ECO:0007669"/>
    <property type="project" value="TreeGrafter"/>
</dbReference>
<keyword evidence="7" id="KW-1185">Reference proteome</keyword>
<dbReference type="SMART" id="SM01130">
    <property type="entry name" value="DHDPS"/>
    <property type="match status" value="1"/>
</dbReference>
<dbReference type="PIRSF" id="PIRSF001365">
    <property type="entry name" value="DHDPS"/>
    <property type="match status" value="1"/>
</dbReference>
<feature type="compositionally biased region" description="Basic residues" evidence="5">
    <location>
        <begin position="287"/>
        <end position="298"/>
    </location>
</feature>
<evidence type="ECO:0000256" key="2">
    <source>
        <dbReference type="ARBA" id="ARBA00023239"/>
    </source>
</evidence>
<dbReference type="AlphaFoldDB" id="A0A9P1K0U4"/>